<dbReference type="KEGG" id="cdrk:B9W14_20200"/>
<dbReference type="EMBL" id="CP020953">
    <property type="protein sequence ID" value="AWI06717.1"/>
    <property type="molecule type" value="Genomic_DNA"/>
</dbReference>
<name>A0A2U8DVB3_9CLOT</name>
<dbReference type="Proteomes" id="UP000244910">
    <property type="component" value="Chromosome"/>
</dbReference>
<evidence type="ECO:0000313" key="2">
    <source>
        <dbReference type="Proteomes" id="UP000244910"/>
    </source>
</evidence>
<organism evidence="1 2">
    <name type="scientific">Clostridium drakei</name>
    <dbReference type="NCBI Taxonomy" id="332101"/>
    <lineage>
        <taxon>Bacteria</taxon>
        <taxon>Bacillati</taxon>
        <taxon>Bacillota</taxon>
        <taxon>Clostridia</taxon>
        <taxon>Eubacteriales</taxon>
        <taxon>Clostridiaceae</taxon>
        <taxon>Clostridium</taxon>
    </lineage>
</organism>
<accession>A0A2U8DVB3</accession>
<evidence type="ECO:0000313" key="1">
    <source>
        <dbReference type="EMBL" id="AWI06717.1"/>
    </source>
</evidence>
<gene>
    <name evidence="1" type="ORF">B9W14_20200</name>
</gene>
<sequence length="213" mass="25269">MDENKYKQVYVISKHKNLWMVNKSKYTTKCFEVDNEGYIDLETDWILHGADPRSVRKKFVDCFLSNYEAESECKKRNNRLGYKSTENKDRRNNFLNELTTLKEYLNALGVFYNCSVYQISKSKFLFSNKKFEYITYINGFLKIGYCRGEKSLLDIRKNDFLDVKELSLKCAGYQIKIGDYILIFIHSLERLSTGEFLKVNDVVLDNEEYNIKF</sequence>
<keyword evidence="2" id="KW-1185">Reference proteome</keyword>
<dbReference type="AlphaFoldDB" id="A0A2U8DVB3"/>
<proteinExistence type="predicted"/>
<reference evidence="2" key="1">
    <citation type="submission" date="2017-04" db="EMBL/GenBank/DDBJ databases">
        <authorList>
            <person name="Song Y."/>
            <person name="Cho B.-K."/>
        </authorList>
    </citation>
    <scope>NUCLEOTIDE SEQUENCE [LARGE SCALE GENOMIC DNA]</scope>
    <source>
        <strain evidence="2">SL1</strain>
    </source>
</reference>
<dbReference type="RefSeq" id="WP_032077348.1">
    <property type="nucleotide sequence ID" value="NZ_CP020953.1"/>
</dbReference>
<protein>
    <submittedName>
        <fullName evidence="1">Uncharacterized protein</fullName>
    </submittedName>
</protein>